<name>I8UHE6_9BACL</name>
<evidence type="ECO:0000313" key="1">
    <source>
        <dbReference type="EMBL" id="EIT86248.1"/>
    </source>
</evidence>
<protein>
    <recommendedName>
        <fullName evidence="3">GrpB family protein</fullName>
    </recommendedName>
</protein>
<dbReference type="InterPro" id="IPR007344">
    <property type="entry name" value="GrpB/CoaE"/>
</dbReference>
<dbReference type="OrthoDB" id="9799092at2"/>
<dbReference type="RefSeq" id="WP_007201417.1">
    <property type="nucleotide sequence ID" value="NZ_AKKV01000022.1"/>
</dbReference>
<evidence type="ECO:0008006" key="3">
    <source>
        <dbReference type="Google" id="ProtNLM"/>
    </source>
</evidence>
<dbReference type="STRING" id="1196324.A374_06601"/>
<sequence>MRHVHVVPYNEEWLQAFQQEKARLEAVFGSLLVDVHHIGSTSIPAMAAKPIIDLLPVVHDITEVDQYTTQMAAIGYEGRGELGLPGRRFFRKGGDERTHHVHVYEAGHEDIARHLAFRDYLRSHQEEARTYAELKQQLAAQFPHDIEQYMDGKDDWIKTTEQIALRWYQQQS</sequence>
<organism evidence="1 2">
    <name type="scientific">Fictibacillus macauensis ZFHKF-1</name>
    <dbReference type="NCBI Taxonomy" id="1196324"/>
    <lineage>
        <taxon>Bacteria</taxon>
        <taxon>Bacillati</taxon>
        <taxon>Bacillota</taxon>
        <taxon>Bacilli</taxon>
        <taxon>Bacillales</taxon>
        <taxon>Fictibacillaceae</taxon>
        <taxon>Fictibacillus</taxon>
    </lineage>
</organism>
<gene>
    <name evidence="1" type="ORF">A374_06601</name>
</gene>
<dbReference type="PANTHER" id="PTHR34822:SF1">
    <property type="entry name" value="GRPB FAMILY PROTEIN"/>
    <property type="match status" value="1"/>
</dbReference>
<dbReference type="EMBL" id="AKKV01000022">
    <property type="protein sequence ID" value="EIT86248.1"/>
    <property type="molecule type" value="Genomic_DNA"/>
</dbReference>
<dbReference type="SUPFAM" id="SSF81301">
    <property type="entry name" value="Nucleotidyltransferase"/>
    <property type="match status" value="1"/>
</dbReference>
<dbReference type="InterPro" id="IPR043519">
    <property type="entry name" value="NT_sf"/>
</dbReference>
<dbReference type="Proteomes" id="UP000004080">
    <property type="component" value="Unassembled WGS sequence"/>
</dbReference>
<comment type="caution">
    <text evidence="1">The sequence shown here is derived from an EMBL/GenBank/DDBJ whole genome shotgun (WGS) entry which is preliminary data.</text>
</comment>
<proteinExistence type="predicted"/>
<keyword evidence="2" id="KW-1185">Reference proteome</keyword>
<reference evidence="1 2" key="1">
    <citation type="journal article" date="2012" name="J. Bacteriol.">
        <title>Genome of Bacillus macauensis ZFHKF-1, a Long-Chain-Forming Bacterium.</title>
        <authorList>
            <person name="Cai L."/>
            <person name="Zhang T."/>
        </authorList>
    </citation>
    <scope>NUCLEOTIDE SEQUENCE [LARGE SCALE GENOMIC DNA]</scope>
    <source>
        <strain evidence="1 2">ZFHKF-1</strain>
    </source>
</reference>
<dbReference type="eggNOG" id="COG2320">
    <property type="taxonomic scope" value="Bacteria"/>
</dbReference>
<dbReference type="PATRIC" id="fig|1196324.3.peg.1346"/>
<dbReference type="PANTHER" id="PTHR34822">
    <property type="entry name" value="GRPB DOMAIN PROTEIN (AFU_ORTHOLOGUE AFUA_1G01530)"/>
    <property type="match status" value="1"/>
</dbReference>
<dbReference type="Pfam" id="PF04229">
    <property type="entry name" value="GrpB"/>
    <property type="match status" value="1"/>
</dbReference>
<accession>I8UHE6</accession>
<dbReference type="Gene3D" id="3.30.460.10">
    <property type="entry name" value="Beta Polymerase, domain 2"/>
    <property type="match status" value="1"/>
</dbReference>
<evidence type="ECO:0000313" key="2">
    <source>
        <dbReference type="Proteomes" id="UP000004080"/>
    </source>
</evidence>
<dbReference type="AlphaFoldDB" id="I8UHE6"/>